<organism evidence="1">
    <name type="scientific">seawater metagenome</name>
    <dbReference type="NCBI Taxonomy" id="1561972"/>
    <lineage>
        <taxon>unclassified sequences</taxon>
        <taxon>metagenomes</taxon>
        <taxon>ecological metagenomes</taxon>
    </lineage>
</organism>
<reference evidence="1" key="1">
    <citation type="submission" date="2019-09" db="EMBL/GenBank/DDBJ databases">
        <authorList>
            <person name="Needham M D."/>
        </authorList>
    </citation>
    <scope>NUCLEOTIDE SEQUENCE</scope>
</reference>
<evidence type="ECO:0000313" key="1">
    <source>
        <dbReference type="EMBL" id="VVU95683.1"/>
    </source>
</evidence>
<dbReference type="EMBL" id="CABVLZ010000007">
    <property type="protein sequence ID" value="VVU95683.1"/>
    <property type="molecule type" value="Genomic_DNA"/>
</dbReference>
<protein>
    <submittedName>
        <fullName evidence="1">Uncharacterized protein</fullName>
    </submittedName>
</protein>
<dbReference type="AlphaFoldDB" id="A0A5E8CJU6"/>
<name>A0A5E8CJU6_9ZZZZ</name>
<gene>
    <name evidence="1" type="ORF">CPAV1605_1438</name>
</gene>
<proteinExistence type="predicted"/>
<sequence length="67" mass="7920">MNNNVIKKCKSLNDINLKILDEMDEIFNDLKKCDNVHKKHDLMLLLETKLIIYYGNLKTINTLIKED</sequence>
<accession>A0A5E8CJU6</accession>